<evidence type="ECO:0000313" key="4">
    <source>
        <dbReference type="Proteomes" id="UP001231924"/>
    </source>
</evidence>
<sequence length="177" mass="18022">MGVLLLALSAGCSQADAPGTAAAAVDQGLSVSIPAIGVQSSLVPLGLNPDRTVATPPVSTPMQAGLYINGPAPGDPGPAVILGHINGGGQPGVFARLAQLKPGEEVDVYRVDGSVATFTVREVTRAPKDAFPTAKVYSDTTNPQLRLITCGGVLDRTARSYLDNVIVYADLSSVRAA</sequence>
<keyword evidence="1" id="KW-0378">Hydrolase</keyword>
<dbReference type="SUPFAM" id="SSF63817">
    <property type="entry name" value="Sortase"/>
    <property type="match status" value="1"/>
</dbReference>
<protein>
    <submittedName>
        <fullName evidence="3">Class F sortase</fullName>
    </submittedName>
</protein>
<accession>A0ABT7MG15</accession>
<dbReference type="CDD" id="cd05829">
    <property type="entry name" value="Sortase_F"/>
    <property type="match status" value="1"/>
</dbReference>
<feature type="chain" id="PRO_5045644360" evidence="2">
    <location>
        <begin position="16"/>
        <end position="177"/>
    </location>
</feature>
<dbReference type="RefSeq" id="WP_286056228.1">
    <property type="nucleotide sequence ID" value="NZ_JASVWF010000008.1"/>
</dbReference>
<dbReference type="InterPro" id="IPR042001">
    <property type="entry name" value="Sortase_F"/>
</dbReference>
<dbReference type="Gene3D" id="2.40.260.10">
    <property type="entry name" value="Sortase"/>
    <property type="match status" value="1"/>
</dbReference>
<dbReference type="InterPro" id="IPR005754">
    <property type="entry name" value="Sortase"/>
</dbReference>
<proteinExistence type="predicted"/>
<feature type="signal peptide" evidence="2">
    <location>
        <begin position="1"/>
        <end position="15"/>
    </location>
</feature>
<evidence type="ECO:0000256" key="1">
    <source>
        <dbReference type="ARBA" id="ARBA00022801"/>
    </source>
</evidence>
<dbReference type="NCBIfam" id="NF033748">
    <property type="entry name" value="class_F_sortase"/>
    <property type="match status" value="1"/>
</dbReference>
<dbReference type="EMBL" id="JASVWF010000008">
    <property type="protein sequence ID" value="MDL5159622.1"/>
    <property type="molecule type" value="Genomic_DNA"/>
</dbReference>
<dbReference type="InterPro" id="IPR023365">
    <property type="entry name" value="Sortase_dom-sf"/>
</dbReference>
<name>A0ABT7MG15_9PSEU</name>
<keyword evidence="4" id="KW-1185">Reference proteome</keyword>
<dbReference type="Pfam" id="PF04203">
    <property type="entry name" value="Sortase"/>
    <property type="match status" value="1"/>
</dbReference>
<gene>
    <name evidence="3" type="ORF">QRT03_26885</name>
</gene>
<evidence type="ECO:0000256" key="2">
    <source>
        <dbReference type="SAM" id="SignalP"/>
    </source>
</evidence>
<keyword evidence="2" id="KW-0732">Signal</keyword>
<reference evidence="3 4" key="1">
    <citation type="submission" date="2023-06" db="EMBL/GenBank/DDBJ databases">
        <title>Actinomycetospora Odt1-22.</title>
        <authorList>
            <person name="Supong K."/>
        </authorList>
    </citation>
    <scope>NUCLEOTIDE SEQUENCE [LARGE SCALE GENOMIC DNA]</scope>
    <source>
        <strain evidence="3 4">Odt1-22</strain>
    </source>
</reference>
<comment type="caution">
    <text evidence="3">The sequence shown here is derived from an EMBL/GenBank/DDBJ whole genome shotgun (WGS) entry which is preliminary data.</text>
</comment>
<evidence type="ECO:0000313" key="3">
    <source>
        <dbReference type="EMBL" id="MDL5159622.1"/>
    </source>
</evidence>
<organism evidence="3 4">
    <name type="scientific">Actinomycetospora termitidis</name>
    <dbReference type="NCBI Taxonomy" id="3053470"/>
    <lineage>
        <taxon>Bacteria</taxon>
        <taxon>Bacillati</taxon>
        <taxon>Actinomycetota</taxon>
        <taxon>Actinomycetes</taxon>
        <taxon>Pseudonocardiales</taxon>
        <taxon>Pseudonocardiaceae</taxon>
        <taxon>Actinomycetospora</taxon>
    </lineage>
</organism>
<dbReference type="Proteomes" id="UP001231924">
    <property type="component" value="Unassembled WGS sequence"/>
</dbReference>